<keyword evidence="6 11" id="KW-0812">Transmembrane</keyword>
<dbReference type="Gene3D" id="3.30.700.10">
    <property type="entry name" value="Glycoprotein, Type 4 Pilin"/>
    <property type="match status" value="1"/>
</dbReference>
<dbReference type="InterPro" id="IPR012902">
    <property type="entry name" value="N_methyl_site"/>
</dbReference>
<comment type="subcellular location">
    <subcellularLocation>
        <location evidence="1">Cell inner membrane</location>
        <topology evidence="1">Single-pass membrane protein</topology>
    </subcellularLocation>
</comment>
<dbReference type="AlphaFoldDB" id="A0A0A7ECI9"/>
<evidence type="ECO:0000256" key="10">
    <source>
        <dbReference type="ARBA" id="ARBA00030775"/>
    </source>
</evidence>
<evidence type="ECO:0000256" key="8">
    <source>
        <dbReference type="ARBA" id="ARBA00023136"/>
    </source>
</evidence>
<sequence>MKRHIGFTLIEVMTVVAIIGILSAVATPSFIKYIKQDRIISTANELMSTFKMARSEAIKREKIVTLTAQDSKWLASVDNQTFVIFDNDKTGVLVSGITTQTVTALGEFPVTSIEISDRDGDTTDRCFRVYASGQSRIEKGSC</sequence>
<dbReference type="KEGG" id="pseo:OM33_00495"/>
<reference evidence="13 14" key="1">
    <citation type="submission" date="2014-11" db="EMBL/GenBank/DDBJ databases">
        <title>Complete Genome Sequence of Pseudoalteromonas sp. Strain OCN003 Isolated from Kaneohe Bay, Oahu, Hawaii.</title>
        <authorList>
            <person name="Beurmann S."/>
            <person name="Videau P."/>
            <person name="Ushijima B."/>
            <person name="Smith A.M."/>
            <person name="Aeby G.S."/>
            <person name="Callahan S.M."/>
            <person name="Belcaid M."/>
        </authorList>
    </citation>
    <scope>NUCLEOTIDE SEQUENCE [LARGE SCALE GENOMIC DNA]</scope>
    <source>
        <strain evidence="13 14">OCN003</strain>
    </source>
</reference>
<evidence type="ECO:0000256" key="9">
    <source>
        <dbReference type="ARBA" id="ARBA00025772"/>
    </source>
</evidence>
<proteinExistence type="inferred from homology"/>
<dbReference type="RefSeq" id="WP_038637356.1">
    <property type="nucleotide sequence ID" value="NZ_CP009888.1"/>
</dbReference>
<evidence type="ECO:0000256" key="3">
    <source>
        <dbReference type="ARBA" id="ARBA00022475"/>
    </source>
</evidence>
<dbReference type="SUPFAM" id="SSF54523">
    <property type="entry name" value="Pili subunits"/>
    <property type="match status" value="1"/>
</dbReference>
<evidence type="ECO:0000256" key="6">
    <source>
        <dbReference type="ARBA" id="ARBA00022692"/>
    </source>
</evidence>
<dbReference type="EMBL" id="CP009888">
    <property type="protein sequence ID" value="AIY63811.1"/>
    <property type="molecule type" value="Genomic_DNA"/>
</dbReference>
<evidence type="ECO:0000256" key="4">
    <source>
        <dbReference type="ARBA" id="ARBA00022481"/>
    </source>
</evidence>
<feature type="domain" description="General secretion pathway GspH" evidence="12">
    <location>
        <begin position="42"/>
        <end position="130"/>
    </location>
</feature>
<dbReference type="GO" id="GO:0015627">
    <property type="term" value="C:type II protein secretion system complex"/>
    <property type="evidence" value="ECO:0007669"/>
    <property type="project" value="InterPro"/>
</dbReference>
<dbReference type="NCBIfam" id="TIGR02532">
    <property type="entry name" value="IV_pilin_GFxxxE"/>
    <property type="match status" value="1"/>
</dbReference>
<evidence type="ECO:0000256" key="7">
    <source>
        <dbReference type="ARBA" id="ARBA00022989"/>
    </source>
</evidence>
<keyword evidence="14" id="KW-1185">Reference proteome</keyword>
<name>A0A0A7ECI9_9GAMM</name>
<evidence type="ECO:0000259" key="12">
    <source>
        <dbReference type="Pfam" id="PF12019"/>
    </source>
</evidence>
<evidence type="ECO:0000313" key="13">
    <source>
        <dbReference type="EMBL" id="AIY63811.1"/>
    </source>
</evidence>
<dbReference type="Pfam" id="PF07963">
    <property type="entry name" value="N_methyl"/>
    <property type="match status" value="1"/>
</dbReference>
<evidence type="ECO:0000313" key="14">
    <source>
        <dbReference type="Proteomes" id="UP000030341"/>
    </source>
</evidence>
<accession>A0A0A7ECI9</accession>
<dbReference type="InterPro" id="IPR045584">
    <property type="entry name" value="Pilin-like"/>
</dbReference>
<dbReference type="Pfam" id="PF12019">
    <property type="entry name" value="GspH"/>
    <property type="match status" value="1"/>
</dbReference>
<dbReference type="GO" id="GO:0015628">
    <property type="term" value="P:protein secretion by the type II secretion system"/>
    <property type="evidence" value="ECO:0007669"/>
    <property type="project" value="InterPro"/>
</dbReference>
<organism evidence="13 14">
    <name type="scientific">Pseudoalteromonas piratica</name>
    <dbReference type="NCBI Taxonomy" id="1348114"/>
    <lineage>
        <taxon>Bacteria</taxon>
        <taxon>Pseudomonadati</taxon>
        <taxon>Pseudomonadota</taxon>
        <taxon>Gammaproteobacteria</taxon>
        <taxon>Alteromonadales</taxon>
        <taxon>Pseudoalteromonadaceae</taxon>
        <taxon>Pseudoalteromonas</taxon>
    </lineage>
</organism>
<keyword evidence="4" id="KW-0488">Methylation</keyword>
<dbReference type="Proteomes" id="UP000030341">
    <property type="component" value="Chromosome 1"/>
</dbReference>
<protein>
    <recommendedName>
        <fullName evidence="2">Type II secretion system protein H</fullName>
    </recommendedName>
    <alternativeName>
        <fullName evidence="10">General secretion pathway protein H</fullName>
    </alternativeName>
</protein>
<dbReference type="HOGENOM" id="CLU_084761_5_3_6"/>
<keyword evidence="5" id="KW-0997">Cell inner membrane</keyword>
<evidence type="ECO:0000256" key="5">
    <source>
        <dbReference type="ARBA" id="ARBA00022519"/>
    </source>
</evidence>
<dbReference type="eggNOG" id="COG4970">
    <property type="taxonomic scope" value="Bacteria"/>
</dbReference>
<feature type="transmembrane region" description="Helical" evidence="11">
    <location>
        <begin position="12"/>
        <end position="31"/>
    </location>
</feature>
<keyword evidence="3" id="KW-1003">Cell membrane</keyword>
<dbReference type="STRING" id="1348114.OM33_00495"/>
<dbReference type="GO" id="GO:0005886">
    <property type="term" value="C:plasma membrane"/>
    <property type="evidence" value="ECO:0007669"/>
    <property type="project" value="UniProtKB-SubCell"/>
</dbReference>
<evidence type="ECO:0000256" key="11">
    <source>
        <dbReference type="SAM" id="Phobius"/>
    </source>
</evidence>
<evidence type="ECO:0000256" key="2">
    <source>
        <dbReference type="ARBA" id="ARBA00021549"/>
    </source>
</evidence>
<keyword evidence="7 11" id="KW-1133">Transmembrane helix</keyword>
<dbReference type="OrthoDB" id="7056613at2"/>
<gene>
    <name evidence="13" type="ORF">OM33_00495</name>
</gene>
<keyword evidence="8 11" id="KW-0472">Membrane</keyword>
<evidence type="ECO:0000256" key="1">
    <source>
        <dbReference type="ARBA" id="ARBA00004377"/>
    </source>
</evidence>
<comment type="similarity">
    <text evidence="9">Belongs to the GSP H family.</text>
</comment>
<dbReference type="InterPro" id="IPR022346">
    <property type="entry name" value="T2SS_GspH"/>
</dbReference>